<evidence type="ECO:0000313" key="13">
    <source>
        <dbReference type="EMBL" id="VFT90714.1"/>
    </source>
</evidence>
<proteinExistence type="predicted"/>
<dbReference type="OrthoDB" id="186134at2759"/>
<feature type="domain" description="TRAF-type" evidence="11">
    <location>
        <begin position="417"/>
        <end position="473"/>
    </location>
</feature>
<dbReference type="PANTHER" id="PTHR24198">
    <property type="entry name" value="ANKYRIN REPEAT AND PROTEIN KINASE DOMAIN-CONTAINING PROTEIN"/>
    <property type="match status" value="1"/>
</dbReference>
<feature type="region of interest" description="Disordered" evidence="10">
    <location>
        <begin position="1"/>
        <end position="29"/>
    </location>
</feature>
<feature type="repeat" description="ANK" evidence="8">
    <location>
        <begin position="1587"/>
        <end position="1619"/>
    </location>
</feature>
<keyword evidence="4 9" id="KW-0863">Zinc-finger</keyword>
<feature type="zinc finger region" description="TRAF-type" evidence="9">
    <location>
        <begin position="2030"/>
        <end position="2081"/>
    </location>
</feature>
<feature type="repeat" description="ANK" evidence="8">
    <location>
        <begin position="1927"/>
        <end position="1959"/>
    </location>
</feature>
<evidence type="ECO:0000256" key="7">
    <source>
        <dbReference type="ARBA" id="ARBA00023204"/>
    </source>
</evidence>
<evidence type="ECO:0000313" key="12">
    <source>
        <dbReference type="EMBL" id="KAF0695287.1"/>
    </source>
</evidence>
<feature type="repeat" description="ANK" evidence="8">
    <location>
        <begin position="90"/>
        <end position="125"/>
    </location>
</feature>
<dbReference type="SUPFAM" id="SSF49599">
    <property type="entry name" value="TRAF domain-like"/>
    <property type="match status" value="1"/>
</dbReference>
<feature type="domain" description="TRAF-type" evidence="11">
    <location>
        <begin position="591"/>
        <end position="637"/>
    </location>
</feature>
<accession>A0A485L070</accession>
<feature type="domain" description="TRAF-type" evidence="11">
    <location>
        <begin position="1058"/>
        <end position="1104"/>
    </location>
</feature>
<dbReference type="Gene3D" id="1.20.920.20">
    <property type="match status" value="1"/>
</dbReference>
<evidence type="ECO:0000256" key="6">
    <source>
        <dbReference type="ARBA" id="ARBA00023043"/>
    </source>
</evidence>
<feature type="domain" description="TRAF-type" evidence="11">
    <location>
        <begin position="2030"/>
        <end position="2081"/>
    </location>
</feature>
<dbReference type="Proteomes" id="UP000332933">
    <property type="component" value="Unassembled WGS sequence"/>
</dbReference>
<reference evidence="13 14" key="1">
    <citation type="submission" date="2019-03" db="EMBL/GenBank/DDBJ databases">
        <authorList>
            <person name="Gaulin E."/>
            <person name="Dumas B."/>
        </authorList>
    </citation>
    <scope>NUCLEOTIDE SEQUENCE [LARGE SCALE GENOMIC DNA]</scope>
    <source>
        <strain evidence="13">CBS 568.67</strain>
    </source>
</reference>
<feature type="repeat" description="ANK" evidence="8">
    <location>
        <begin position="57"/>
        <end position="89"/>
    </location>
</feature>
<evidence type="ECO:0000256" key="4">
    <source>
        <dbReference type="ARBA" id="ARBA00022771"/>
    </source>
</evidence>
<keyword evidence="14" id="KW-1185">Reference proteome</keyword>
<feature type="repeat" description="ANK" evidence="8">
    <location>
        <begin position="233"/>
        <end position="265"/>
    </location>
</feature>
<dbReference type="Pfam" id="PF00023">
    <property type="entry name" value="Ank"/>
    <property type="match status" value="1"/>
</dbReference>
<keyword evidence="7" id="KW-0234">DNA repair</keyword>
<feature type="domain" description="TRAF-type" evidence="11">
    <location>
        <begin position="862"/>
        <end position="916"/>
    </location>
</feature>
<dbReference type="InterPro" id="IPR002110">
    <property type="entry name" value="Ankyrin_rpt"/>
</dbReference>
<keyword evidence="3" id="KW-0227">DNA damage</keyword>
<keyword evidence="1 9" id="KW-0479">Metal-binding</keyword>
<keyword evidence="2" id="KW-0677">Repeat</keyword>
<dbReference type="GO" id="GO:0003677">
    <property type="term" value="F:DNA binding"/>
    <property type="evidence" value="ECO:0007669"/>
    <property type="project" value="InterPro"/>
</dbReference>
<dbReference type="PROSITE" id="PS50297">
    <property type="entry name" value="ANK_REP_REGION"/>
    <property type="match status" value="4"/>
</dbReference>
<dbReference type="InterPro" id="IPR001293">
    <property type="entry name" value="Znf_TRAF"/>
</dbReference>
<evidence type="ECO:0000259" key="11">
    <source>
        <dbReference type="PROSITE" id="PS50145"/>
    </source>
</evidence>
<dbReference type="Gene3D" id="1.25.40.20">
    <property type="entry name" value="Ankyrin repeat-containing domain"/>
    <property type="match status" value="5"/>
</dbReference>
<dbReference type="Gene3D" id="3.30.40.10">
    <property type="entry name" value="Zinc/RING finger domain, C3HC4 (zinc finger)"/>
    <property type="match status" value="15"/>
</dbReference>
<feature type="zinc finger region" description="TRAF-type" evidence="9">
    <location>
        <begin position="2196"/>
        <end position="2239"/>
    </location>
</feature>
<dbReference type="SUPFAM" id="SSF48403">
    <property type="entry name" value="Ankyrin repeat"/>
    <property type="match status" value="3"/>
</dbReference>
<feature type="zinc finger region" description="TRAF-type" evidence="9">
    <location>
        <begin position="2337"/>
        <end position="2385"/>
    </location>
</feature>
<dbReference type="PROSITE" id="PS50145">
    <property type="entry name" value="ZF_TRAF"/>
    <property type="match status" value="12"/>
</dbReference>
<feature type="domain" description="TRAF-type" evidence="11">
    <location>
        <begin position="2279"/>
        <end position="2328"/>
    </location>
</feature>
<name>A0A485L070_9STRA</name>
<feature type="zinc finger region" description="TRAF-type" evidence="9">
    <location>
        <begin position="591"/>
        <end position="637"/>
    </location>
</feature>
<feature type="zinc finger region" description="TRAF-type" evidence="9">
    <location>
        <begin position="2115"/>
        <end position="2158"/>
    </location>
</feature>
<dbReference type="Pfam" id="PF12796">
    <property type="entry name" value="Ank_2"/>
    <property type="match status" value="4"/>
</dbReference>
<evidence type="ECO:0000256" key="1">
    <source>
        <dbReference type="ARBA" id="ARBA00022723"/>
    </source>
</evidence>
<evidence type="ECO:0000256" key="9">
    <source>
        <dbReference type="PROSITE-ProRule" id="PRU00207"/>
    </source>
</evidence>
<evidence type="ECO:0000256" key="2">
    <source>
        <dbReference type="ARBA" id="ARBA00022737"/>
    </source>
</evidence>
<feature type="repeat" description="ANK" evidence="8">
    <location>
        <begin position="1159"/>
        <end position="1191"/>
    </location>
</feature>
<reference evidence="12" key="2">
    <citation type="submission" date="2019-06" db="EMBL/GenBank/DDBJ databases">
        <title>Genomics analysis of Aphanomyces spp. identifies a new class of oomycete effector associated with host adaptation.</title>
        <authorList>
            <person name="Gaulin E."/>
        </authorList>
    </citation>
    <scope>NUCLEOTIDE SEQUENCE</scope>
    <source>
        <strain evidence="12">CBS 578.67</strain>
    </source>
</reference>
<feature type="zinc finger region" description="TRAF-type" evidence="9">
    <location>
        <begin position="502"/>
        <end position="558"/>
    </location>
</feature>
<dbReference type="SMART" id="SM00734">
    <property type="entry name" value="ZnF_Rad18"/>
    <property type="match status" value="7"/>
</dbReference>
<organism evidence="13 14">
    <name type="scientific">Aphanomyces stellatus</name>
    <dbReference type="NCBI Taxonomy" id="120398"/>
    <lineage>
        <taxon>Eukaryota</taxon>
        <taxon>Sar</taxon>
        <taxon>Stramenopiles</taxon>
        <taxon>Oomycota</taxon>
        <taxon>Saprolegniomycetes</taxon>
        <taxon>Saprolegniales</taxon>
        <taxon>Verrucalvaceae</taxon>
        <taxon>Aphanomyces</taxon>
    </lineage>
</organism>
<feature type="compositionally biased region" description="Basic residues" evidence="10">
    <location>
        <begin position="12"/>
        <end position="22"/>
    </location>
</feature>
<protein>
    <submittedName>
        <fullName evidence="13">Aste57867_13883 protein</fullName>
    </submittedName>
</protein>
<feature type="domain" description="TRAF-type" evidence="11">
    <location>
        <begin position="2196"/>
        <end position="2239"/>
    </location>
</feature>
<dbReference type="Pfam" id="PF02176">
    <property type="entry name" value="zf-TRAF"/>
    <property type="match status" value="4"/>
</dbReference>
<evidence type="ECO:0000256" key="3">
    <source>
        <dbReference type="ARBA" id="ARBA00022763"/>
    </source>
</evidence>
<dbReference type="EMBL" id="VJMH01005490">
    <property type="protein sequence ID" value="KAF0695287.1"/>
    <property type="molecule type" value="Genomic_DNA"/>
</dbReference>
<feature type="zinc finger region" description="TRAF-type" evidence="9">
    <location>
        <begin position="1058"/>
        <end position="1104"/>
    </location>
</feature>
<dbReference type="InterPro" id="IPR036770">
    <property type="entry name" value="Ankyrin_rpt-contain_sf"/>
</dbReference>
<dbReference type="PANTHER" id="PTHR24198:SF165">
    <property type="entry name" value="ANKYRIN REPEAT-CONTAINING PROTEIN-RELATED"/>
    <property type="match status" value="1"/>
</dbReference>
<feature type="zinc finger region" description="TRAF-type" evidence="9">
    <location>
        <begin position="417"/>
        <end position="473"/>
    </location>
</feature>
<feature type="compositionally biased region" description="Pro residues" evidence="10">
    <location>
        <begin position="1469"/>
        <end position="1479"/>
    </location>
</feature>
<feature type="domain" description="TRAF-type" evidence="11">
    <location>
        <begin position="2337"/>
        <end position="2385"/>
    </location>
</feature>
<dbReference type="GO" id="GO:0008270">
    <property type="term" value="F:zinc ion binding"/>
    <property type="evidence" value="ECO:0007669"/>
    <property type="project" value="UniProtKB-KW"/>
</dbReference>
<keyword evidence="5 9" id="KW-0862">Zinc</keyword>
<sequence length="2402" mass="266696">MHKYAVDDGGGGHKKRKARKPKPKDVPFEEAMRRRDLQDVVWMIDSGTVSVNQETVAGETPLIAAVAINNVLAIELLFSRGADANAVNCHGYTPLMKAATVVTVDCSEGVLALLRHGADVLARDAGGKTALEWARLTNNTEVARRLEMAIQQHIYARRCAEASDDRARQHSQVRDAHARRSAQMAAAVATFNAAEISKIARDGTDEIPIDAFRDAYAGESKPPPYFMDVETSSGWTALSRAAANGDLTTLEVLLRAGATVDLETKLRHTALTWASYSGHKEVVQCLLLNHADVRRPTREGKTALMHASRNGQAVIAAILVGKMHELCVGKAKKDYVDTKTPEWHDLFLDTLLVTDATGKHALDHAMDHADVIRVLEKAKGDAEAHLGHVEQLKAKTSVVACKLGCGFEHAKDLIGHHEDHKCPRRLVDCEACALSIPSQALDDHKRRDCAGRVVTCVHLQYGCSTTLPWREMQIHQVEHCHYRDVDCRLECGKQLRWNVRDHHEAHDCPLRHVMCPACRVDLLGRDLRVHLKRQCPKRVVACALYGGCGEHHPFDETQFHVEYLCLLRPRPCRWAMHGCDAVVGPPEVRHAHEASTCEFRLVPCRNGCNVQTTMWCFLADHYEWDCPKEPKPCPLGCGATMDAQYLHAHQEPNCGFCPKRLSRCNLDLCGKKIVLFGDPDPTILARSDDILTAGAALSLAAAQERIHTLEAYLDTQLATTTPPLAHPFLRDTLAKRLQSMVDALAKLHLESTAVGLVLRFDAETERHLVSVHGVCNWLPLASTYYAEDPAEHTWSCGWRAADTRHAHEIADCVHKSVACPLGCGQLCQQHQVATHVKDRCLKRMMTCRLGCHVAMHFDVLLAHEESECPLSHQFCPHCRQSLLKQDVERHVERECPQYPRKCRLTCGRTLPSSAFHAHETTECPKRLVPCPACTKVLFAHELSDHSDTACPFRVAGPCALGCGVVLLHNQVQLHTSTACLHRCVTCPQCHDAAIRVVDLDYHTKYMCPERGLFCQKGCGARLRESDLARHELDDCVHRPASCPLHCGFDCAVSTLSKHMQCECPRRLVACPNRCQQAIPAAELAVHVRNCDHQMVPCGAGSAFCARPLKAWVAAGGLHRCHAHDTNGFMWALKTSEMDAVLTFLNLVDAPTVVDEEFATGFSPLTLACAKGNMALIRVLLLHGADVNRETSRGRTPLGEAMLGQHVPIVSLLLDRRAVAGYVNRHGLATLSIAEQMQHGDMLAILAKRQTLETLQRAIFVAIASSNYPAIEALVAGGEMAYRENHAWHLANELAASQTTLDEIRVRLAEHLDAMNKSIADSETKQMRVVKLLDSVEYNKAQLDHVQKQELKLEAVRQVTEMTVKEAVQSITAQDIVTIISQPNPPDGLLVVLKAMALFNGLIPRVKRGTDVNGFSDKEWWETAQAMLMDRQFLRKLVNFRDLDVPPDVLFKVRRECLKHEDFPHVSDFTPPPPENPPRSPEPRRRKQAITPFVALGTWVKGVEVNQKSMAEAKLLREKKASVQLELDQLDADLKDAMFHMKTAHRSLPSRQEELDRIIALEAKAAADFHLKQRRVAVCDLLAFTSLNGHTPLSFAAAIGNERAIRILLNRGANGSYSDAERGLAARVVQDTLRQLCRKTKLQGSELSVLSSIAGYLSLTPLLKKLKRHRQCNRVPLHEAVFNAHADVLALLVESGRARCWQPSFVEPVAVFPGESHRQSQSSTAPDMRVWKLHFRDKPMPLAASWALGRARLGCPIYRDGRGWDTSTTRYDDTQREMNALVAASEKRQAATRLQQHNRKAILRQHAAQKELHKRLDAAILAKDFVAAATLLDIGAFPEYATAGGLTVLAQACTEEIYVTNIDGDTVLAVDYLLDRPLNRPSPDYESHSADASAAFTPLLVAAHYGTVRCGRSLLTRGANIDVRTTLDGTTALMTAVRNNKDAFVDFLLEHRAAVLVKDIHGRSALSYAHSDAMLGRLSQAAADIQRVLLLDNRSSEYGLCRWGCGMVDLRDVPVIEAGRIVDLHHPLDDHEATVCPKRILPCPLACGAPDLWQEELPTHVETQCPKRPIACSIPKCTATLPWCDVRRHESAECVHRTVACPLCGEASLAHKLERHTHTNCRMRHVPCPACAAFVRAMDLASHTKFECDHRLVRCRLGCGFVESRVRTHHENSQCPKRPIDCAYGCDTGTTPETQAAHEQTCERRPVACPNKCTECLRACDVAAHLGACAHRFVPCPLGCGVKPRFADVECHIITKCRHRLVSCPKCGTEMPLAELEERHNGHCGARILPCGACGCGGIVAERMAYHKETECHMRLVECRFRADGCAKQPLFAHEQTTHETMECRYRPIWCPLGCRETLVAKELKSHEAACGMRFTVCSRGCGVELREKDRLDHEEYDCLYKK</sequence>
<feature type="domain" description="TRAF-type" evidence="11">
    <location>
        <begin position="2115"/>
        <end position="2158"/>
    </location>
</feature>
<keyword evidence="6 8" id="KW-0040">ANK repeat</keyword>
<feature type="zinc finger region" description="TRAF-type" evidence="9">
    <location>
        <begin position="1002"/>
        <end position="1046"/>
    </location>
</feature>
<dbReference type="GO" id="GO:0006281">
    <property type="term" value="P:DNA repair"/>
    <property type="evidence" value="ECO:0007669"/>
    <property type="project" value="UniProtKB-KW"/>
</dbReference>
<dbReference type="InterPro" id="IPR006642">
    <property type="entry name" value="Rad18_UBZ4"/>
</dbReference>
<gene>
    <name evidence="13" type="primary">Aste57867_13883</name>
    <name evidence="12" type="ORF">As57867_013832</name>
    <name evidence="13" type="ORF">ASTE57867_13883</name>
</gene>
<dbReference type="EMBL" id="CAADRA010005511">
    <property type="protein sequence ID" value="VFT90714.1"/>
    <property type="molecule type" value="Genomic_DNA"/>
</dbReference>
<feature type="region of interest" description="Disordered" evidence="10">
    <location>
        <begin position="1462"/>
        <end position="1485"/>
    </location>
</feature>
<dbReference type="PROSITE" id="PS50088">
    <property type="entry name" value="ANK_REPEAT"/>
    <property type="match status" value="7"/>
</dbReference>
<dbReference type="SMART" id="SM00248">
    <property type="entry name" value="ANK"/>
    <property type="match status" value="13"/>
</dbReference>
<feature type="zinc finger region" description="TRAF-type" evidence="9">
    <location>
        <begin position="806"/>
        <end position="851"/>
    </location>
</feature>
<evidence type="ECO:0000256" key="5">
    <source>
        <dbReference type="ARBA" id="ARBA00022833"/>
    </source>
</evidence>
<feature type="domain" description="TRAF-type" evidence="11">
    <location>
        <begin position="502"/>
        <end position="558"/>
    </location>
</feature>
<evidence type="ECO:0000256" key="10">
    <source>
        <dbReference type="SAM" id="MobiDB-lite"/>
    </source>
</evidence>
<feature type="zinc finger region" description="TRAF-type" evidence="9">
    <location>
        <begin position="2279"/>
        <end position="2328"/>
    </location>
</feature>
<feature type="domain" description="TRAF-type" evidence="11">
    <location>
        <begin position="806"/>
        <end position="851"/>
    </location>
</feature>
<evidence type="ECO:0000313" key="14">
    <source>
        <dbReference type="Proteomes" id="UP000332933"/>
    </source>
</evidence>
<feature type="repeat" description="ANK" evidence="8">
    <location>
        <begin position="1893"/>
        <end position="1925"/>
    </location>
</feature>
<feature type="zinc finger region" description="TRAF-type" evidence="9">
    <location>
        <begin position="862"/>
        <end position="916"/>
    </location>
</feature>
<feature type="domain" description="TRAF-type" evidence="11">
    <location>
        <begin position="1002"/>
        <end position="1046"/>
    </location>
</feature>
<dbReference type="InterPro" id="IPR013083">
    <property type="entry name" value="Znf_RING/FYVE/PHD"/>
</dbReference>
<evidence type="ECO:0000256" key="8">
    <source>
        <dbReference type="PROSITE-ProRule" id="PRU00023"/>
    </source>
</evidence>